<name>A0A7D9H6C0_9GAMM</name>
<keyword evidence="1" id="KW-0812">Transmembrane</keyword>
<dbReference type="EMBL" id="LR633967">
    <property type="protein sequence ID" value="VUX56064.1"/>
    <property type="molecule type" value="Genomic_DNA"/>
</dbReference>
<dbReference type="AlphaFoldDB" id="A0A7D9H6C0"/>
<evidence type="ECO:0000313" key="2">
    <source>
        <dbReference type="EMBL" id="VUX56064.1"/>
    </source>
</evidence>
<accession>A0A7D9H6C0</accession>
<proteinExistence type="predicted"/>
<reference evidence="2" key="1">
    <citation type="submission" date="2019-07" db="EMBL/GenBank/DDBJ databases">
        <authorList>
            <person name="Weber M."/>
            <person name="Kostadinov I."/>
            <person name="Kostadinov D I."/>
        </authorList>
    </citation>
    <scope>NUCLEOTIDE SEQUENCE</scope>
    <source>
        <strain evidence="2">Gfbio:sag-sample-m06:053724c1-46a9-4a36-b237-ea2bf867836b</strain>
    </source>
</reference>
<organism evidence="2">
    <name type="scientific">uncultured Woeseiaceae bacterium</name>
    <dbReference type="NCBI Taxonomy" id="1983305"/>
    <lineage>
        <taxon>Bacteria</taxon>
        <taxon>Pseudomonadati</taxon>
        <taxon>Pseudomonadota</taxon>
        <taxon>Gammaproteobacteria</taxon>
        <taxon>Woeseiales</taxon>
        <taxon>Woeseiaceae</taxon>
        <taxon>environmental samples</taxon>
    </lineage>
</organism>
<protein>
    <submittedName>
        <fullName evidence="2">Uncharacterized protein</fullName>
    </submittedName>
</protein>
<gene>
    <name evidence="2" type="ORF">JTBM06_V1_260007</name>
</gene>
<feature type="transmembrane region" description="Helical" evidence="1">
    <location>
        <begin position="9"/>
        <end position="28"/>
    </location>
</feature>
<sequence length="37" mass="4119">MCYGILDEIIAGFFCFVGFPPLVLIIAVPKSQWPIYG</sequence>
<evidence type="ECO:0000256" key="1">
    <source>
        <dbReference type="SAM" id="Phobius"/>
    </source>
</evidence>
<keyword evidence="1" id="KW-0472">Membrane</keyword>
<keyword evidence="1" id="KW-1133">Transmembrane helix</keyword>